<evidence type="ECO:0000256" key="4">
    <source>
        <dbReference type="ARBA" id="ARBA00022833"/>
    </source>
</evidence>
<dbReference type="InterPro" id="IPR000306">
    <property type="entry name" value="Znf_FYVE"/>
</dbReference>
<keyword evidence="5 6" id="KW-0040">ANK repeat</keyword>
<dbReference type="PROSITE" id="PS50297">
    <property type="entry name" value="ANK_REP_REGION"/>
    <property type="match status" value="2"/>
</dbReference>
<dbReference type="SMART" id="SM00694">
    <property type="entry name" value="DysFC"/>
    <property type="match status" value="1"/>
</dbReference>
<dbReference type="InterPro" id="IPR013083">
    <property type="entry name" value="Znf_RING/FYVE/PHD"/>
</dbReference>
<dbReference type="Pfam" id="PF13639">
    <property type="entry name" value="zf-RING_2"/>
    <property type="match status" value="1"/>
</dbReference>
<dbReference type="Gene3D" id="3.30.40.10">
    <property type="entry name" value="Zinc/RING finger domain, C3HC4 (zinc finger)"/>
    <property type="match status" value="2"/>
</dbReference>
<dbReference type="SUPFAM" id="SSF57850">
    <property type="entry name" value="RING/U-box"/>
    <property type="match status" value="1"/>
</dbReference>
<dbReference type="InterPro" id="IPR010482">
    <property type="entry name" value="TECPR1-like_DysF"/>
</dbReference>
<dbReference type="InterPro" id="IPR036770">
    <property type="entry name" value="Ankyrin_rpt-contain_sf"/>
</dbReference>
<dbReference type="SUPFAM" id="SSF57903">
    <property type="entry name" value="FYVE/PHD zinc finger"/>
    <property type="match status" value="1"/>
</dbReference>
<accession>A0ABR3B539</accession>
<keyword evidence="4" id="KW-0862">Zinc</keyword>
<reference evidence="10 11" key="1">
    <citation type="submission" date="2024-04" db="EMBL/GenBank/DDBJ databases">
        <title>Symmetric and asymmetric DNA N6-adenine methylation regulates different biological responses in Mucorales.</title>
        <authorList>
            <consortium name="Lawrence Berkeley National Laboratory"/>
            <person name="Lax C."/>
            <person name="Mondo S.J."/>
            <person name="Osorio-Concepcion M."/>
            <person name="Muszewska A."/>
            <person name="Corrochano-Luque M."/>
            <person name="Gutierrez G."/>
            <person name="Riley R."/>
            <person name="Lipzen A."/>
            <person name="Guo J."/>
            <person name="Hundley H."/>
            <person name="Amirebrahimi M."/>
            <person name="Ng V."/>
            <person name="Lorenzo-Gutierrez D."/>
            <person name="Binder U."/>
            <person name="Yang J."/>
            <person name="Song Y."/>
            <person name="Canovas D."/>
            <person name="Navarro E."/>
            <person name="Freitag M."/>
            <person name="Gabaldon T."/>
            <person name="Grigoriev I.V."/>
            <person name="Corrochano L.M."/>
            <person name="Nicolas F.E."/>
            <person name="Garre V."/>
        </authorList>
    </citation>
    <scope>NUCLEOTIDE SEQUENCE [LARGE SCALE GENOMIC DNA]</scope>
    <source>
        <strain evidence="10 11">L51</strain>
    </source>
</reference>
<keyword evidence="2" id="KW-0677">Repeat</keyword>
<evidence type="ECO:0000313" key="10">
    <source>
        <dbReference type="EMBL" id="KAL0090073.1"/>
    </source>
</evidence>
<evidence type="ECO:0000256" key="1">
    <source>
        <dbReference type="ARBA" id="ARBA00022723"/>
    </source>
</evidence>
<dbReference type="Pfam" id="PF06398">
    <property type="entry name" value="Pex24p"/>
    <property type="match status" value="1"/>
</dbReference>
<evidence type="ECO:0000256" key="6">
    <source>
        <dbReference type="PROSITE-ProRule" id="PRU00023"/>
    </source>
</evidence>
<keyword evidence="11" id="KW-1185">Reference proteome</keyword>
<dbReference type="Gene3D" id="1.25.40.20">
    <property type="entry name" value="Ankyrin repeat-containing domain"/>
    <property type="match status" value="1"/>
</dbReference>
<dbReference type="SMART" id="SM00248">
    <property type="entry name" value="ANK"/>
    <property type="match status" value="2"/>
</dbReference>
<dbReference type="EMBL" id="JBCLYO010000004">
    <property type="protein sequence ID" value="KAL0090073.1"/>
    <property type="molecule type" value="Genomic_DNA"/>
</dbReference>
<proteinExistence type="predicted"/>
<feature type="repeat" description="ANK" evidence="6">
    <location>
        <begin position="67"/>
        <end position="90"/>
    </location>
</feature>
<dbReference type="InterPro" id="IPR011011">
    <property type="entry name" value="Znf_FYVE_PHD"/>
</dbReference>
<keyword evidence="3 7" id="KW-0863">Zinc-finger</keyword>
<protein>
    <submittedName>
        <fullName evidence="10">Uncharacterized protein</fullName>
    </submittedName>
</protein>
<name>A0ABR3B539_PHYBL</name>
<evidence type="ECO:0000259" key="8">
    <source>
        <dbReference type="PROSITE" id="PS50089"/>
    </source>
</evidence>
<dbReference type="PROSITE" id="PS50178">
    <property type="entry name" value="ZF_FYVE"/>
    <property type="match status" value="1"/>
</dbReference>
<organism evidence="10 11">
    <name type="scientific">Phycomyces blakesleeanus</name>
    <dbReference type="NCBI Taxonomy" id="4837"/>
    <lineage>
        <taxon>Eukaryota</taxon>
        <taxon>Fungi</taxon>
        <taxon>Fungi incertae sedis</taxon>
        <taxon>Mucoromycota</taxon>
        <taxon>Mucoromycotina</taxon>
        <taxon>Mucoromycetes</taxon>
        <taxon>Mucorales</taxon>
        <taxon>Phycomycetaceae</taxon>
        <taxon>Phycomyces</taxon>
    </lineage>
</organism>
<evidence type="ECO:0000256" key="2">
    <source>
        <dbReference type="ARBA" id="ARBA00022737"/>
    </source>
</evidence>
<feature type="repeat" description="ANK" evidence="6">
    <location>
        <begin position="34"/>
        <end position="66"/>
    </location>
</feature>
<dbReference type="SUPFAM" id="SSF48403">
    <property type="entry name" value="Ankyrin repeat"/>
    <property type="match status" value="1"/>
</dbReference>
<feature type="domain" description="FYVE-type" evidence="9">
    <location>
        <begin position="284"/>
        <end position="356"/>
    </location>
</feature>
<dbReference type="PANTHER" id="PTHR24171">
    <property type="entry name" value="ANKYRIN REPEAT DOMAIN-CONTAINING PROTEIN 39-RELATED"/>
    <property type="match status" value="1"/>
</dbReference>
<evidence type="ECO:0000313" key="11">
    <source>
        <dbReference type="Proteomes" id="UP001448207"/>
    </source>
</evidence>
<dbReference type="InterPro" id="IPR006614">
    <property type="entry name" value="Peroxin/Ferlin"/>
</dbReference>
<dbReference type="PROSITE" id="PS50089">
    <property type="entry name" value="ZF_RING_2"/>
    <property type="match status" value="1"/>
</dbReference>
<evidence type="ECO:0000256" key="3">
    <source>
        <dbReference type="ARBA" id="ARBA00022771"/>
    </source>
</evidence>
<dbReference type="Pfam" id="PF01363">
    <property type="entry name" value="FYVE"/>
    <property type="match status" value="1"/>
</dbReference>
<feature type="domain" description="RING-type" evidence="8">
    <location>
        <begin position="411"/>
        <end position="451"/>
    </location>
</feature>
<dbReference type="PROSITE" id="PS50088">
    <property type="entry name" value="ANK_REPEAT"/>
    <property type="match status" value="2"/>
</dbReference>
<dbReference type="Pfam" id="PF12796">
    <property type="entry name" value="Ank_2"/>
    <property type="match status" value="1"/>
</dbReference>
<gene>
    <name evidence="10" type="ORF">J3Q64DRAFT_1396210</name>
</gene>
<dbReference type="InterPro" id="IPR001841">
    <property type="entry name" value="Znf_RING"/>
</dbReference>
<dbReference type="SMART" id="SM00064">
    <property type="entry name" value="FYVE"/>
    <property type="match status" value="1"/>
</dbReference>
<dbReference type="InterPro" id="IPR002110">
    <property type="entry name" value="Ankyrin_rpt"/>
</dbReference>
<comment type="caution">
    <text evidence="10">The sequence shown here is derived from an EMBL/GenBank/DDBJ whole genome shotgun (WGS) entry which is preliminary data.</text>
</comment>
<dbReference type="InterPro" id="IPR017455">
    <property type="entry name" value="Znf_FYVE-rel"/>
</dbReference>
<evidence type="ECO:0000256" key="7">
    <source>
        <dbReference type="PROSITE-ProRule" id="PRU00175"/>
    </source>
</evidence>
<dbReference type="CDD" id="cd16489">
    <property type="entry name" value="mRING-CH-C4HC2H_ZNRF"/>
    <property type="match status" value="1"/>
</dbReference>
<evidence type="ECO:0000256" key="5">
    <source>
        <dbReference type="ARBA" id="ARBA00023043"/>
    </source>
</evidence>
<sequence>MFSGQCRQRRRRHWPVVEYLVRDAKADIHHQDHDRWTVLHNACSSGHGPMVEFLVEQGADVNMPNRMGHTPLINAASRGHVSIVEYLLEKAKANPLWVNLSGETAYDAAATARHFYLCEILEQNEKAWWTGSRGSTADFDVRQWHRLVPVILYENQRAQASLMGLGKPVFSVTALHRLDKCGPWSVPGGGPQSPGQVEVPTGWRWAMSEWEIDHSKPRMDKEGWEYARTFGASDWSAQEPSSGTHWVRRRRWARMMNRLDMDRQDSESEECPQSVSNPLRWQKDDEVLECCCCERVFGFFLRKHHCRQCGMIVCDKCSGQRWPLSSPVQVPYTTTVNKTQQGGLQRVCDRCALKRQSVLVDCPVCENSLYGLGKEERERHLEECLSTAQRPKPGEHVVYTLEGGPLVGEECVICLEEFAVGDTVARLSCLCSYHRHCIHDWFAITLACPVHA</sequence>
<dbReference type="Proteomes" id="UP001448207">
    <property type="component" value="Unassembled WGS sequence"/>
</dbReference>
<keyword evidence="1" id="KW-0479">Metal-binding</keyword>
<evidence type="ECO:0000259" key="9">
    <source>
        <dbReference type="PROSITE" id="PS50178"/>
    </source>
</evidence>